<name>A0ABD3Q601_9STRA</name>
<dbReference type="EMBL" id="JALLPJ020000307">
    <property type="protein sequence ID" value="KAL3795954.1"/>
    <property type="molecule type" value="Genomic_DNA"/>
</dbReference>
<dbReference type="AlphaFoldDB" id="A0ABD3Q601"/>
<comment type="caution">
    <text evidence="1">The sequence shown here is derived from an EMBL/GenBank/DDBJ whole genome shotgun (WGS) entry which is preliminary data.</text>
</comment>
<evidence type="ECO:0000313" key="1">
    <source>
        <dbReference type="EMBL" id="KAL3795954.1"/>
    </source>
</evidence>
<protein>
    <submittedName>
        <fullName evidence="1">Uncharacterized protein</fullName>
    </submittedName>
</protein>
<gene>
    <name evidence="1" type="ORF">ACHAWO_010210</name>
</gene>
<reference evidence="1 2" key="1">
    <citation type="submission" date="2024-10" db="EMBL/GenBank/DDBJ databases">
        <title>Updated reference genomes for cyclostephanoid diatoms.</title>
        <authorList>
            <person name="Roberts W.R."/>
            <person name="Alverson A.J."/>
        </authorList>
    </citation>
    <scope>NUCLEOTIDE SEQUENCE [LARGE SCALE GENOMIC DNA]</scope>
    <source>
        <strain evidence="1 2">AJA010-31</strain>
    </source>
</reference>
<keyword evidence="2" id="KW-1185">Reference proteome</keyword>
<proteinExistence type="predicted"/>
<accession>A0ABD3Q601</accession>
<sequence>MEDSIISIRAKLKTIRTSIERLRLYFQWMLCYGKSALQRTCLYFEGEGIDGVQGDSDASKTSAATIEVEDPQSLLQWRGMLSRRSLLHDQRHAINEDVYSTMFQLMVDHLYINFYNKISRVELCRRLVHNAFSTSALHETVYANGQLVDESLIHHIFLFESWRIFGFLDPKSWRCSIKTRELHHDIQCAFYSGYFKKHRHKSCQFSFAEIQHNDNTLQ</sequence>
<organism evidence="1 2">
    <name type="scientific">Cyclotella atomus</name>
    <dbReference type="NCBI Taxonomy" id="382360"/>
    <lineage>
        <taxon>Eukaryota</taxon>
        <taxon>Sar</taxon>
        <taxon>Stramenopiles</taxon>
        <taxon>Ochrophyta</taxon>
        <taxon>Bacillariophyta</taxon>
        <taxon>Coscinodiscophyceae</taxon>
        <taxon>Thalassiosirophycidae</taxon>
        <taxon>Stephanodiscales</taxon>
        <taxon>Stephanodiscaceae</taxon>
        <taxon>Cyclotella</taxon>
    </lineage>
</organism>
<dbReference type="Proteomes" id="UP001530400">
    <property type="component" value="Unassembled WGS sequence"/>
</dbReference>
<evidence type="ECO:0000313" key="2">
    <source>
        <dbReference type="Proteomes" id="UP001530400"/>
    </source>
</evidence>